<evidence type="ECO:0000313" key="1">
    <source>
        <dbReference type="EMBL" id="GAG96612.1"/>
    </source>
</evidence>
<organism evidence="1">
    <name type="scientific">marine sediment metagenome</name>
    <dbReference type="NCBI Taxonomy" id="412755"/>
    <lineage>
        <taxon>unclassified sequences</taxon>
        <taxon>metagenomes</taxon>
        <taxon>ecological metagenomes</taxon>
    </lineage>
</organism>
<name>X1CUH4_9ZZZZ</name>
<feature type="non-terminal residue" evidence="1">
    <location>
        <position position="1"/>
    </location>
</feature>
<accession>X1CUH4</accession>
<proteinExistence type="predicted"/>
<dbReference type="Pfam" id="PF19709">
    <property type="entry name" value="DUF6206"/>
    <property type="match status" value="1"/>
</dbReference>
<protein>
    <submittedName>
        <fullName evidence="1">Uncharacterized protein</fullName>
    </submittedName>
</protein>
<feature type="non-terminal residue" evidence="1">
    <location>
        <position position="288"/>
    </location>
</feature>
<sequence>FETNLDPQCPESCQVSCHVMGYGEISTVFELKSERMAGLAFKRMSIFESQEELDNYVEAYSEYNQLLEDRVGITLPEHGHAIIYNPSGRPIFYIIQRKVPAYSIGNNAIHLLNRAGIRTLFERVLQELHKLWTLNDSESANMVSLDGQISNWVIDEFDPDSKELEPEVPLLFVDTSTPLYLIDGVEQFNPELILRTMPRLLASIARQFFLEDVMTRYYNPRKVTIDILANFYKEQRPDLIPELVLVANQFFAQNGTKSLDIEPIQEKEISDYYREDAIIWSFLASSRS</sequence>
<dbReference type="AlphaFoldDB" id="X1CUH4"/>
<dbReference type="EMBL" id="BART01022456">
    <property type="protein sequence ID" value="GAG96612.1"/>
    <property type="molecule type" value="Genomic_DNA"/>
</dbReference>
<comment type="caution">
    <text evidence="1">The sequence shown here is derived from an EMBL/GenBank/DDBJ whole genome shotgun (WGS) entry which is preliminary data.</text>
</comment>
<reference evidence="1" key="1">
    <citation type="journal article" date="2014" name="Front. Microbiol.">
        <title>High frequency of phylogenetically diverse reductive dehalogenase-homologous genes in deep subseafloor sedimentary metagenomes.</title>
        <authorList>
            <person name="Kawai M."/>
            <person name="Futagami T."/>
            <person name="Toyoda A."/>
            <person name="Takaki Y."/>
            <person name="Nishi S."/>
            <person name="Hori S."/>
            <person name="Arai W."/>
            <person name="Tsubouchi T."/>
            <person name="Morono Y."/>
            <person name="Uchiyama I."/>
            <person name="Ito T."/>
            <person name="Fujiyama A."/>
            <person name="Inagaki F."/>
            <person name="Takami H."/>
        </authorList>
    </citation>
    <scope>NUCLEOTIDE SEQUENCE</scope>
    <source>
        <strain evidence="1">Expedition CK06-06</strain>
    </source>
</reference>
<dbReference type="InterPro" id="IPR045780">
    <property type="entry name" value="DUF6206"/>
</dbReference>
<gene>
    <name evidence="1" type="ORF">S01H4_41105</name>
</gene>